<evidence type="ECO:0008006" key="3">
    <source>
        <dbReference type="Google" id="ProtNLM"/>
    </source>
</evidence>
<dbReference type="OrthoDB" id="1294322at2759"/>
<dbReference type="GO" id="GO:0005840">
    <property type="term" value="C:ribosome"/>
    <property type="evidence" value="ECO:0007669"/>
    <property type="project" value="InterPro"/>
</dbReference>
<evidence type="ECO:0000313" key="2">
    <source>
        <dbReference type="Proteomes" id="UP000194236"/>
    </source>
</evidence>
<evidence type="ECO:0000313" key="1">
    <source>
        <dbReference type="EMBL" id="OTF76884.1"/>
    </source>
</evidence>
<protein>
    <recommendedName>
        <fullName evidence="3">60S ribosomal protein L18a</fullName>
    </recommendedName>
</protein>
<dbReference type="GO" id="GO:0003735">
    <property type="term" value="F:structural constituent of ribosome"/>
    <property type="evidence" value="ECO:0007669"/>
    <property type="project" value="InterPro"/>
</dbReference>
<dbReference type="SUPFAM" id="SSF160374">
    <property type="entry name" value="RplX-like"/>
    <property type="match status" value="1"/>
</dbReference>
<reference evidence="1 2" key="1">
    <citation type="submission" date="2017-03" db="EMBL/GenBank/DDBJ databases">
        <title>Genome Survey of Euroglyphus maynei.</title>
        <authorList>
            <person name="Arlian L.G."/>
            <person name="Morgan M.S."/>
            <person name="Rider S.D."/>
        </authorList>
    </citation>
    <scope>NUCLEOTIDE SEQUENCE [LARGE SCALE GENOMIC DNA]</scope>
    <source>
        <strain evidence="1">Arlian Lab</strain>
        <tissue evidence="1">Whole body</tissue>
    </source>
</reference>
<accession>A0A1Y3BA31</accession>
<dbReference type="GO" id="GO:0006412">
    <property type="term" value="P:translation"/>
    <property type="evidence" value="ECO:0007669"/>
    <property type="project" value="InterPro"/>
</dbReference>
<comment type="caution">
    <text evidence="1">The sequence shown here is derived from an EMBL/GenBank/DDBJ whole genome shotgun (WGS) entry which is preliminary data.</text>
</comment>
<dbReference type="PANTHER" id="PTHR10052">
    <property type="entry name" value="60S RIBOSOMAL PROTEIN L18A"/>
    <property type="match status" value="1"/>
</dbReference>
<keyword evidence="2" id="KW-1185">Reference proteome</keyword>
<dbReference type="InterPro" id="IPR021138">
    <property type="entry name" value="Ribosomal_eL20_eukaryotes"/>
</dbReference>
<sequence length="65" mass="7746">MGARHRARADSIQIIKVEEIPANQCRRPHMKQFHDSKIKFPLPNRVSRNFHKSRFTTRVPRARLL</sequence>
<dbReference type="Gene3D" id="3.10.20.10">
    <property type="match status" value="1"/>
</dbReference>
<dbReference type="EMBL" id="MUJZ01035345">
    <property type="protein sequence ID" value="OTF76884.1"/>
    <property type="molecule type" value="Genomic_DNA"/>
</dbReference>
<dbReference type="AlphaFoldDB" id="A0A1Y3BA31"/>
<dbReference type="Proteomes" id="UP000194236">
    <property type="component" value="Unassembled WGS sequence"/>
</dbReference>
<gene>
    <name evidence="1" type="ORF">BLA29_014266</name>
</gene>
<name>A0A1Y3BA31_EURMA</name>
<proteinExistence type="predicted"/>
<organism evidence="1 2">
    <name type="scientific">Euroglyphus maynei</name>
    <name type="common">Mayne's house dust mite</name>
    <dbReference type="NCBI Taxonomy" id="6958"/>
    <lineage>
        <taxon>Eukaryota</taxon>
        <taxon>Metazoa</taxon>
        <taxon>Ecdysozoa</taxon>
        <taxon>Arthropoda</taxon>
        <taxon>Chelicerata</taxon>
        <taxon>Arachnida</taxon>
        <taxon>Acari</taxon>
        <taxon>Acariformes</taxon>
        <taxon>Sarcoptiformes</taxon>
        <taxon>Astigmata</taxon>
        <taxon>Psoroptidia</taxon>
        <taxon>Analgoidea</taxon>
        <taxon>Pyroglyphidae</taxon>
        <taxon>Pyroglyphinae</taxon>
        <taxon>Euroglyphus</taxon>
    </lineage>
</organism>